<evidence type="ECO:0000313" key="5">
    <source>
        <dbReference type="Proteomes" id="UP000032287"/>
    </source>
</evidence>
<evidence type="ECO:0000313" key="2">
    <source>
        <dbReference type="EMBL" id="AWF95080.1"/>
    </source>
</evidence>
<dbReference type="InterPro" id="IPR001604">
    <property type="entry name" value="Endo_G_ENPP1-like_dom"/>
</dbReference>
<evidence type="ECO:0000313" key="3">
    <source>
        <dbReference type="EMBL" id="KIU19406.1"/>
    </source>
</evidence>
<dbReference type="EC" id="3.1.30.-" evidence="3"/>
<dbReference type="Gene3D" id="3.40.570.10">
    <property type="entry name" value="Extracellular Endonuclease, subunit A"/>
    <property type="match status" value="1"/>
</dbReference>
<evidence type="ECO:0000259" key="1">
    <source>
        <dbReference type="SMART" id="SM00892"/>
    </source>
</evidence>
<dbReference type="KEGG" id="wcb:AO080_10275"/>
<proteinExistence type="predicted"/>
<dbReference type="EMBL" id="VNHC01000002">
    <property type="protein sequence ID" value="TVV27017.1"/>
    <property type="molecule type" value="Genomic_DNA"/>
</dbReference>
<organism evidence="3 5">
    <name type="scientific">Weissella cibaria</name>
    <dbReference type="NCBI Taxonomy" id="137591"/>
    <lineage>
        <taxon>Bacteria</taxon>
        <taxon>Bacillati</taxon>
        <taxon>Bacillota</taxon>
        <taxon>Bacilli</taxon>
        <taxon>Lactobacillales</taxon>
        <taxon>Lactobacillaceae</taxon>
        <taxon>Weissella</taxon>
    </lineage>
</organism>
<keyword evidence="4" id="KW-0540">Nuclease</keyword>
<evidence type="ECO:0000313" key="4">
    <source>
        <dbReference type="EMBL" id="TVV27017.1"/>
    </source>
</evidence>
<feature type="domain" description="DNA/RNA non-specific endonuclease/pyrophosphatase/phosphodiesterase" evidence="1">
    <location>
        <begin position="105"/>
        <end position="281"/>
    </location>
</feature>
<reference evidence="4 7" key="3">
    <citation type="submission" date="2019-07" db="EMBL/GenBank/DDBJ databases">
        <title>Genome sequence of Weissella cibaria GK1.</title>
        <authorList>
            <person name="Choi H.-J."/>
        </authorList>
    </citation>
    <scope>NUCLEOTIDE SEQUENCE [LARGE SCALE GENOMIC DNA]</scope>
    <source>
        <strain evidence="4 7">GK1</strain>
    </source>
</reference>
<sequence>MGRKRKASVAGVVVALGIFALQQTVLKDNHGSQQGKTNYANSSVKVNQSVDYGSPEDQHPAESLASSVLTDAVKKQLATNSIRFNGSGAFVLNDNKTSLDAKVSSAPYVQLAKQDSLGRAGVANALLNKSSRIYRSRDETGNSRQINPVGWHQLTIGGNFHVLYNRGHSIGYALAGSVKGFDASEANPQNITAQTAWANQSSNGNDENTGQNYYETLVRKALDNRKTVRYRVTPVYEGSNLVPSGSHMEAKSSDGSLEYNVFVPNVEPGVVINYATGYGKLAK</sequence>
<dbReference type="EMBL" id="CP020928">
    <property type="protein sequence ID" value="AWF95080.1"/>
    <property type="molecule type" value="Genomic_DNA"/>
</dbReference>
<dbReference type="STRING" id="137591.AO080_10275"/>
<dbReference type="GO" id="GO:0004519">
    <property type="term" value="F:endonuclease activity"/>
    <property type="evidence" value="ECO:0007669"/>
    <property type="project" value="UniProtKB-KW"/>
</dbReference>
<dbReference type="GO" id="GO:0046872">
    <property type="term" value="F:metal ion binding"/>
    <property type="evidence" value="ECO:0007669"/>
    <property type="project" value="InterPro"/>
</dbReference>
<dbReference type="Pfam" id="PF01223">
    <property type="entry name" value="Endonuclease_NS"/>
    <property type="match status" value="1"/>
</dbReference>
<reference evidence="2 6" key="2">
    <citation type="submission" date="2017-04" db="EMBL/GenBank/DDBJ databases">
        <title>Weissella cibaria strain m2 complete genome.</title>
        <authorList>
            <person name="Pan Q."/>
            <person name="Tan M."/>
            <person name="Yao F."/>
            <person name="Su S."/>
        </authorList>
    </citation>
    <scope>NUCLEOTIDE SEQUENCE [LARGE SCALE GENOMIC DNA]</scope>
    <source>
        <strain evidence="2 6">M2</strain>
    </source>
</reference>
<gene>
    <name evidence="3" type="primary">endA_2</name>
    <name evidence="2" type="ORF">B6254_0669</name>
    <name evidence="4" type="ORF">FO435_03570</name>
    <name evidence="3" type="ORF">QX99_01968</name>
</gene>
<evidence type="ECO:0000313" key="6">
    <source>
        <dbReference type="Proteomes" id="UP000244870"/>
    </source>
</evidence>
<dbReference type="GO" id="GO:0016787">
    <property type="term" value="F:hydrolase activity"/>
    <property type="evidence" value="ECO:0007669"/>
    <property type="project" value="UniProtKB-KW"/>
</dbReference>
<dbReference type="GO" id="GO:0003676">
    <property type="term" value="F:nucleic acid binding"/>
    <property type="evidence" value="ECO:0007669"/>
    <property type="project" value="InterPro"/>
</dbReference>
<evidence type="ECO:0000313" key="7">
    <source>
        <dbReference type="Proteomes" id="UP000320012"/>
    </source>
</evidence>
<dbReference type="eggNOG" id="COG2169">
    <property type="taxonomic scope" value="Bacteria"/>
</dbReference>
<reference evidence="3 5" key="1">
    <citation type="journal article" date="2015" name="Microbiology (Mosc.)">
        <title>Genomics of the Weissella cibaria species with an examination of its metabolic traits.</title>
        <authorList>
            <person name="Lynch K.M."/>
            <person name="Lucid A."/>
            <person name="Arendt E.K."/>
            <person name="Sleator R.D."/>
            <person name="Lucey B."/>
            <person name="Coffey A."/>
        </authorList>
    </citation>
    <scope>NUCLEOTIDE SEQUENCE [LARGE SCALE GENOMIC DNA]</scope>
    <source>
        <strain evidence="3 5">MG1</strain>
    </source>
</reference>
<dbReference type="EMBL" id="JWHU01000038">
    <property type="protein sequence ID" value="KIU19406.1"/>
    <property type="molecule type" value="Genomic_DNA"/>
</dbReference>
<dbReference type="Proteomes" id="UP000032287">
    <property type="component" value="Unassembled WGS sequence"/>
</dbReference>
<dbReference type="AlphaFoldDB" id="A0A0D1LTL1"/>
<keyword evidence="5" id="KW-1185">Reference proteome</keyword>
<name>A0A0D1LTL1_9LACO</name>
<dbReference type="InterPro" id="IPR044929">
    <property type="entry name" value="DNA/RNA_non-sp_Endonuclease_sf"/>
</dbReference>
<protein>
    <submittedName>
        <fullName evidence="2">DNA-entry nuclease</fullName>
    </submittedName>
    <submittedName>
        <fullName evidence="4">DNA/RNA non-specific endonuclease</fullName>
    </submittedName>
    <submittedName>
        <fullName evidence="3">EndA_2 protein</fullName>
        <ecNumber evidence="3">3.1.30.-</ecNumber>
    </submittedName>
</protein>
<dbReference type="Proteomes" id="UP000244870">
    <property type="component" value="Chromosome"/>
</dbReference>
<dbReference type="RefSeq" id="WP_043709690.1">
    <property type="nucleotide sequence ID" value="NZ_CP012873.1"/>
</dbReference>
<accession>A0A0D1LTL1</accession>
<dbReference type="Proteomes" id="UP000320012">
    <property type="component" value="Unassembled WGS sequence"/>
</dbReference>
<dbReference type="OrthoDB" id="9783680at2"/>
<dbReference type="SMART" id="SM00892">
    <property type="entry name" value="Endonuclease_NS"/>
    <property type="match status" value="1"/>
</dbReference>
<dbReference type="PATRIC" id="fig|137591.25.peg.1942"/>
<keyword evidence="3" id="KW-0378">Hydrolase</keyword>
<keyword evidence="4" id="KW-0255">Endonuclease</keyword>